<dbReference type="AlphaFoldDB" id="Q113C9"/>
<name>Q113C9_TRIEI</name>
<dbReference type="Pfam" id="PF19493">
    <property type="entry name" value="Trypco1"/>
    <property type="match status" value="1"/>
</dbReference>
<sequence length="117" mass="12764">MAIVKTISQLGNEKIEINIQVNDDFKVQNNPKPLSRGNSGKEVIAAAKDLFGDGLALTRNCAAKVIESVNQMSDDIKPNEFEMKLSITLDSEAGVPMLAKAGAEAQMEVTMKWKLKE</sequence>
<evidence type="ECO:0000259" key="1">
    <source>
        <dbReference type="Pfam" id="PF19493"/>
    </source>
</evidence>
<dbReference type="InterPro" id="IPR045794">
    <property type="entry name" value="Trypco1"/>
</dbReference>
<feature type="domain" description="Trypsin-co-occurring" evidence="1">
    <location>
        <begin position="18"/>
        <end position="114"/>
    </location>
</feature>
<dbReference type="HOGENOM" id="CLU_2083851_0_0_3"/>
<gene>
    <name evidence="2" type="ordered locus">Tery_2162</name>
</gene>
<dbReference type="NCBIfam" id="NF041216">
    <property type="entry name" value="CU044_2847_fam"/>
    <property type="match status" value="1"/>
</dbReference>
<organism evidence="2">
    <name type="scientific">Trichodesmium erythraeum (strain IMS101)</name>
    <dbReference type="NCBI Taxonomy" id="203124"/>
    <lineage>
        <taxon>Bacteria</taxon>
        <taxon>Bacillati</taxon>
        <taxon>Cyanobacteriota</taxon>
        <taxon>Cyanophyceae</taxon>
        <taxon>Oscillatoriophycideae</taxon>
        <taxon>Oscillatoriales</taxon>
        <taxon>Microcoleaceae</taxon>
        <taxon>Trichodesmium</taxon>
    </lineage>
</organism>
<reference evidence="2" key="1">
    <citation type="submission" date="2006-06" db="EMBL/GenBank/DDBJ databases">
        <title>Complete sequence of Trichodesmium erythraeum IMS101.</title>
        <authorList>
            <consortium name="US DOE Joint Genome Institute"/>
            <person name="Copeland A."/>
            <person name="Lucas S."/>
            <person name="Lapidus A."/>
            <person name="Barry K."/>
            <person name="Detter J.C."/>
            <person name="Glavina del Rio T."/>
            <person name="Hammon N."/>
            <person name="Israni S."/>
            <person name="Dalin E."/>
            <person name="Tice H."/>
            <person name="Pitluck S."/>
            <person name="Kiss H."/>
            <person name="Munk A.C."/>
            <person name="Brettin T."/>
            <person name="Bruce D."/>
            <person name="Han C."/>
            <person name="Tapia R."/>
            <person name="Gilna P."/>
            <person name="Schmutz J."/>
            <person name="Larimer F."/>
            <person name="Land M."/>
            <person name="Hauser L."/>
            <person name="Kyrpides N."/>
            <person name="Kim E."/>
            <person name="Richardson P."/>
        </authorList>
    </citation>
    <scope>NUCLEOTIDE SEQUENCE [LARGE SCALE GENOMIC DNA]</scope>
    <source>
        <strain evidence="2">IMS101</strain>
    </source>
</reference>
<dbReference type="OrthoDB" id="485737at2"/>
<dbReference type="eggNOG" id="ENOG5032CYT">
    <property type="taxonomic scope" value="Bacteria"/>
</dbReference>
<dbReference type="RefSeq" id="WP_011611765.1">
    <property type="nucleotide sequence ID" value="NC_008312.1"/>
</dbReference>
<evidence type="ECO:0000313" key="2">
    <source>
        <dbReference type="EMBL" id="ABG51395.1"/>
    </source>
</evidence>
<dbReference type="EMBL" id="CP000393">
    <property type="protein sequence ID" value="ABG51395.1"/>
    <property type="molecule type" value="Genomic_DNA"/>
</dbReference>
<dbReference type="KEGG" id="ter:Tery_2162"/>
<accession>Q113C9</accession>
<proteinExistence type="predicted"/>
<protein>
    <recommendedName>
        <fullName evidence="1">Trypsin-co-occurring domain-containing protein</fullName>
    </recommendedName>
</protein>